<gene>
    <name evidence="1" type="ORF">J2X11_001781</name>
</gene>
<dbReference type="InterPro" id="IPR038389">
    <property type="entry name" value="PSMG2_sf"/>
</dbReference>
<dbReference type="RefSeq" id="WP_309969743.1">
    <property type="nucleotide sequence ID" value="NZ_JAVDWH010000001.1"/>
</dbReference>
<dbReference type="Pfam" id="PF09754">
    <property type="entry name" value="PAC2"/>
    <property type="match status" value="1"/>
</dbReference>
<dbReference type="Proteomes" id="UP001257739">
    <property type="component" value="Unassembled WGS sequence"/>
</dbReference>
<name>A0ABU1UP30_9ACTN</name>
<evidence type="ECO:0000313" key="1">
    <source>
        <dbReference type="EMBL" id="MDR7086942.1"/>
    </source>
</evidence>
<accession>A0ABU1UP30</accession>
<sequence>MSEPIDIPPLRNPWMVAAFEGWNDAADAASGAVDHLIEEWDAELLIELDPEDYYDFQVHRPHVTTDEDDERVIVWPAPSIFHARPRRSDRDVLLLRAPEPNFRWGAFCSTVIGVAKLAGVTELITLGALLADSPHTRPVPVSGSTSDKALMERMSLQPSRYTGPIGITTVLNDTAAREGIATASLWAAVPHYLAEPPCPKATLALLGSLEDAVGIPLPQGVLVEMTDAWQRGAEDLASRDAEIAEYVEALEQERDTSDLPEASGDAIAREFERYLRRRTDDPE</sequence>
<dbReference type="SUPFAM" id="SSF159659">
    <property type="entry name" value="Cgl1923-like"/>
    <property type="match status" value="1"/>
</dbReference>
<organism evidence="1 2">
    <name type="scientific">Aeromicrobium panaciterrae</name>
    <dbReference type="NCBI Taxonomy" id="363861"/>
    <lineage>
        <taxon>Bacteria</taxon>
        <taxon>Bacillati</taxon>
        <taxon>Actinomycetota</taxon>
        <taxon>Actinomycetes</taxon>
        <taxon>Propionibacteriales</taxon>
        <taxon>Nocardioidaceae</taxon>
        <taxon>Aeromicrobium</taxon>
    </lineage>
</organism>
<dbReference type="InterPro" id="IPR019151">
    <property type="entry name" value="Proteasome_assmbl_chaperone_2"/>
</dbReference>
<keyword evidence="2" id="KW-1185">Reference proteome</keyword>
<dbReference type="InterPro" id="IPR008492">
    <property type="entry name" value="Rv2714-like"/>
</dbReference>
<evidence type="ECO:0008006" key="3">
    <source>
        <dbReference type="Google" id="ProtNLM"/>
    </source>
</evidence>
<comment type="caution">
    <text evidence="1">The sequence shown here is derived from an EMBL/GenBank/DDBJ whole genome shotgun (WGS) entry which is preliminary data.</text>
</comment>
<reference evidence="1 2" key="1">
    <citation type="submission" date="2023-07" db="EMBL/GenBank/DDBJ databases">
        <title>Sorghum-associated microbial communities from plants grown in Nebraska, USA.</title>
        <authorList>
            <person name="Schachtman D."/>
        </authorList>
    </citation>
    <scope>NUCLEOTIDE SEQUENCE [LARGE SCALE GENOMIC DNA]</scope>
    <source>
        <strain evidence="1 2">BE248</strain>
    </source>
</reference>
<evidence type="ECO:0000313" key="2">
    <source>
        <dbReference type="Proteomes" id="UP001257739"/>
    </source>
</evidence>
<protein>
    <recommendedName>
        <fullName evidence="3">PAC2 family protein</fullName>
    </recommendedName>
</protein>
<dbReference type="Gene3D" id="3.40.50.10900">
    <property type="entry name" value="PAC-like subunit"/>
    <property type="match status" value="1"/>
</dbReference>
<dbReference type="PIRSF" id="PIRSF028754">
    <property type="entry name" value="UCP028754"/>
    <property type="match status" value="1"/>
</dbReference>
<proteinExistence type="predicted"/>
<dbReference type="EMBL" id="JAVDWH010000001">
    <property type="protein sequence ID" value="MDR7086942.1"/>
    <property type="molecule type" value="Genomic_DNA"/>
</dbReference>